<dbReference type="GO" id="GO:0005737">
    <property type="term" value="C:cytoplasm"/>
    <property type="evidence" value="ECO:0007669"/>
    <property type="project" value="UniProtKB-SubCell"/>
</dbReference>
<keyword evidence="5 18" id="KW-0436">Ligase</keyword>
<evidence type="ECO:0000256" key="12">
    <source>
        <dbReference type="ARBA" id="ARBA00023316"/>
    </source>
</evidence>
<evidence type="ECO:0000256" key="2">
    <source>
        <dbReference type="ARBA" id="ARBA00004752"/>
    </source>
</evidence>
<evidence type="ECO:0000256" key="13">
    <source>
        <dbReference type="ARBA" id="ARBA00047833"/>
    </source>
</evidence>
<evidence type="ECO:0000256" key="4">
    <source>
        <dbReference type="ARBA" id="ARBA00022490"/>
    </source>
</evidence>
<dbReference type="Gene3D" id="3.90.190.20">
    <property type="entry name" value="Mur ligase, C-terminal domain"/>
    <property type="match status" value="1"/>
</dbReference>
<evidence type="ECO:0000259" key="15">
    <source>
        <dbReference type="Pfam" id="PF01225"/>
    </source>
</evidence>
<feature type="domain" description="Mur ligase central" evidence="17">
    <location>
        <begin position="82"/>
        <end position="262"/>
    </location>
</feature>
<dbReference type="SUPFAM" id="SSF53623">
    <property type="entry name" value="MurD-like peptide ligases, catalytic domain"/>
    <property type="match status" value="1"/>
</dbReference>
<keyword evidence="19" id="KW-1185">Reference proteome</keyword>
<dbReference type="GO" id="GO:0008763">
    <property type="term" value="F:UDP-N-acetylmuramate-L-alanine ligase activity"/>
    <property type="evidence" value="ECO:0007669"/>
    <property type="project" value="UniProtKB-UniRule"/>
</dbReference>
<accession>A0AAW9MX05</accession>
<gene>
    <name evidence="18" type="primary">murC</name>
    <name evidence="18" type="ORF">VLK81_03235</name>
</gene>
<name>A0AAW9MX05_9FIRM</name>
<evidence type="ECO:0000256" key="8">
    <source>
        <dbReference type="ARBA" id="ARBA00022840"/>
    </source>
</evidence>
<evidence type="ECO:0000313" key="18">
    <source>
        <dbReference type="EMBL" id="MEB3429044.1"/>
    </source>
</evidence>
<dbReference type="GO" id="GO:0005524">
    <property type="term" value="F:ATP binding"/>
    <property type="evidence" value="ECO:0007669"/>
    <property type="project" value="UniProtKB-KW"/>
</dbReference>
<keyword evidence="11" id="KW-0131">Cell cycle</keyword>
<organism evidence="18 19">
    <name type="scientific">Citroniella saccharovorans</name>
    <dbReference type="NCBI Taxonomy" id="2053367"/>
    <lineage>
        <taxon>Bacteria</taxon>
        <taxon>Bacillati</taxon>
        <taxon>Bacillota</taxon>
        <taxon>Tissierellia</taxon>
        <taxon>Tissierellales</taxon>
        <taxon>Peptoniphilaceae</taxon>
        <taxon>Citroniella</taxon>
    </lineage>
</organism>
<comment type="catalytic activity">
    <reaction evidence="13">
        <text>UDP-N-acetyl-alpha-D-muramate + L-alanine + ATP = UDP-N-acetyl-alpha-D-muramoyl-L-alanine + ADP + phosphate + H(+)</text>
        <dbReference type="Rhea" id="RHEA:23372"/>
        <dbReference type="ChEBI" id="CHEBI:15378"/>
        <dbReference type="ChEBI" id="CHEBI:30616"/>
        <dbReference type="ChEBI" id="CHEBI:43474"/>
        <dbReference type="ChEBI" id="CHEBI:57972"/>
        <dbReference type="ChEBI" id="CHEBI:70757"/>
        <dbReference type="ChEBI" id="CHEBI:83898"/>
        <dbReference type="ChEBI" id="CHEBI:456216"/>
        <dbReference type="EC" id="6.3.2.8"/>
    </reaction>
</comment>
<keyword evidence="12" id="KW-0961">Cell wall biogenesis/degradation</keyword>
<evidence type="ECO:0000313" key="19">
    <source>
        <dbReference type="Proteomes" id="UP001357733"/>
    </source>
</evidence>
<dbReference type="SUPFAM" id="SSF51984">
    <property type="entry name" value="MurCD N-terminal domain"/>
    <property type="match status" value="1"/>
</dbReference>
<dbReference type="Pfam" id="PF02875">
    <property type="entry name" value="Mur_ligase_C"/>
    <property type="match status" value="1"/>
</dbReference>
<protein>
    <recommendedName>
        <fullName evidence="3 14">UDP-N-acetylmuramate--L-alanine ligase</fullName>
        <ecNumber evidence="3 14">6.3.2.8</ecNumber>
    </recommendedName>
</protein>
<dbReference type="Gene3D" id="3.40.1190.10">
    <property type="entry name" value="Mur-like, catalytic domain"/>
    <property type="match status" value="1"/>
</dbReference>
<feature type="domain" description="Mur ligase N-terminal catalytic" evidence="15">
    <location>
        <begin position="6"/>
        <end position="76"/>
    </location>
</feature>
<keyword evidence="7" id="KW-0547">Nucleotide-binding</keyword>
<dbReference type="InterPro" id="IPR050061">
    <property type="entry name" value="MurCDEF_pg_biosynth"/>
</dbReference>
<comment type="caution">
    <text evidence="18">The sequence shown here is derived from an EMBL/GenBank/DDBJ whole genome shotgun (WGS) entry which is preliminary data.</text>
</comment>
<dbReference type="Pfam" id="PF08245">
    <property type="entry name" value="Mur_ligase_M"/>
    <property type="match status" value="1"/>
</dbReference>
<dbReference type="EMBL" id="JAYKOT010000003">
    <property type="protein sequence ID" value="MEB3429044.1"/>
    <property type="molecule type" value="Genomic_DNA"/>
</dbReference>
<keyword evidence="4" id="KW-0963">Cytoplasm</keyword>
<dbReference type="GO" id="GO:0009252">
    <property type="term" value="P:peptidoglycan biosynthetic process"/>
    <property type="evidence" value="ECO:0007669"/>
    <property type="project" value="UniProtKB-UniRule"/>
</dbReference>
<dbReference type="InterPro" id="IPR000713">
    <property type="entry name" value="Mur_ligase_N"/>
</dbReference>
<dbReference type="GO" id="GO:0071555">
    <property type="term" value="P:cell wall organization"/>
    <property type="evidence" value="ECO:0007669"/>
    <property type="project" value="UniProtKB-KW"/>
</dbReference>
<dbReference type="Proteomes" id="UP001357733">
    <property type="component" value="Unassembled WGS sequence"/>
</dbReference>
<reference evidence="18 19" key="1">
    <citation type="submission" date="2024-01" db="EMBL/GenBank/DDBJ databases">
        <title>Complete genome sequence of Citroniella saccharovorans strain M6.X9, isolated from human fecal sample.</title>
        <authorList>
            <person name="Cheng G."/>
            <person name="Westerholm M."/>
            <person name="Schnurer A."/>
        </authorList>
    </citation>
    <scope>NUCLEOTIDE SEQUENCE [LARGE SCALE GENOMIC DNA]</scope>
    <source>
        <strain evidence="18 19">DSM 29873</strain>
    </source>
</reference>
<dbReference type="InterPro" id="IPR013221">
    <property type="entry name" value="Mur_ligase_cen"/>
</dbReference>
<evidence type="ECO:0000259" key="17">
    <source>
        <dbReference type="Pfam" id="PF08245"/>
    </source>
</evidence>
<sequence length="436" mass="49601">MAQIEEKNPHSKQLEKLGIKIYYEQTKNNLQSIEKPDLIVYTDAILDDNEELIYARTLGVPVVTRGVFLGALMKNYTHSIAISGSHGKSTVTSMISSILYNTKYNPSILLGGDLDSIKGNVLVGDRDYLVTEACEYKANIINYYPSTVIVLNISPDHLDFYKGLDDLIHTFERYMENLNEDANAIINIDDPNTHSLLSHVKGKIHTFGIENKDAKYSAENIKFDEAGRPSFDFIENGEKIFRISLPVIGRFNIYNAMASIVAMLVTEVDKDLIKERIESYKPLHRRMEIVGEYKGASIMTDYGHHPKEIKSTLDALSEHKKNRLVCIFEPHTYSRTKILLHDFEKSFDSADEVIVTEIYAAREHFDPTIHSKDLVKLLVERGVNAKYIKTFEEAKDYIYKTVQKDDLVITTGCGIPHILAYMIAKDRCFDNALDDL</sequence>
<evidence type="ECO:0000256" key="7">
    <source>
        <dbReference type="ARBA" id="ARBA00022741"/>
    </source>
</evidence>
<dbReference type="Gene3D" id="3.40.50.720">
    <property type="entry name" value="NAD(P)-binding Rossmann-like Domain"/>
    <property type="match status" value="1"/>
</dbReference>
<dbReference type="InterPro" id="IPR036565">
    <property type="entry name" value="Mur-like_cat_sf"/>
</dbReference>
<dbReference type="NCBIfam" id="TIGR01082">
    <property type="entry name" value="murC"/>
    <property type="match status" value="1"/>
</dbReference>
<evidence type="ECO:0000256" key="9">
    <source>
        <dbReference type="ARBA" id="ARBA00022960"/>
    </source>
</evidence>
<evidence type="ECO:0000259" key="16">
    <source>
        <dbReference type="Pfam" id="PF02875"/>
    </source>
</evidence>
<evidence type="ECO:0000256" key="10">
    <source>
        <dbReference type="ARBA" id="ARBA00022984"/>
    </source>
</evidence>
<keyword evidence="9" id="KW-0133">Cell shape</keyword>
<evidence type="ECO:0000256" key="5">
    <source>
        <dbReference type="ARBA" id="ARBA00022598"/>
    </source>
</evidence>
<dbReference type="SUPFAM" id="SSF53244">
    <property type="entry name" value="MurD-like peptide ligases, peptide-binding domain"/>
    <property type="match status" value="1"/>
</dbReference>
<dbReference type="InterPro" id="IPR036615">
    <property type="entry name" value="Mur_ligase_C_dom_sf"/>
</dbReference>
<comment type="subcellular location">
    <subcellularLocation>
        <location evidence="1">Cytoplasm</location>
    </subcellularLocation>
</comment>
<keyword evidence="10" id="KW-0573">Peptidoglycan synthesis</keyword>
<dbReference type="InterPro" id="IPR004101">
    <property type="entry name" value="Mur_ligase_C"/>
</dbReference>
<evidence type="ECO:0000256" key="11">
    <source>
        <dbReference type="ARBA" id="ARBA00023306"/>
    </source>
</evidence>
<keyword evidence="8" id="KW-0067">ATP-binding</keyword>
<keyword evidence="6" id="KW-0132">Cell division</keyword>
<evidence type="ECO:0000256" key="6">
    <source>
        <dbReference type="ARBA" id="ARBA00022618"/>
    </source>
</evidence>
<dbReference type="Pfam" id="PF01225">
    <property type="entry name" value="Mur_ligase"/>
    <property type="match status" value="1"/>
</dbReference>
<feature type="domain" description="Mur ligase C-terminal" evidence="16">
    <location>
        <begin position="285"/>
        <end position="414"/>
    </location>
</feature>
<evidence type="ECO:0000256" key="1">
    <source>
        <dbReference type="ARBA" id="ARBA00004496"/>
    </source>
</evidence>
<comment type="pathway">
    <text evidence="2">Cell wall biogenesis; peptidoglycan biosynthesis.</text>
</comment>
<dbReference type="PANTHER" id="PTHR43445">
    <property type="entry name" value="UDP-N-ACETYLMURAMATE--L-ALANINE LIGASE-RELATED"/>
    <property type="match status" value="1"/>
</dbReference>
<dbReference type="EC" id="6.3.2.8" evidence="3 14"/>
<evidence type="ECO:0000256" key="3">
    <source>
        <dbReference type="ARBA" id="ARBA00012211"/>
    </source>
</evidence>
<dbReference type="AlphaFoldDB" id="A0AAW9MX05"/>
<proteinExistence type="predicted"/>
<dbReference type="PANTHER" id="PTHR43445:SF3">
    <property type="entry name" value="UDP-N-ACETYLMURAMATE--L-ALANINE LIGASE"/>
    <property type="match status" value="1"/>
</dbReference>
<dbReference type="GO" id="GO:0008360">
    <property type="term" value="P:regulation of cell shape"/>
    <property type="evidence" value="ECO:0007669"/>
    <property type="project" value="UniProtKB-KW"/>
</dbReference>
<dbReference type="InterPro" id="IPR005758">
    <property type="entry name" value="UDP-N-AcMur_Ala_ligase_MurC"/>
</dbReference>
<evidence type="ECO:0000256" key="14">
    <source>
        <dbReference type="NCBIfam" id="TIGR01082"/>
    </source>
</evidence>
<dbReference type="GO" id="GO:0051301">
    <property type="term" value="P:cell division"/>
    <property type="evidence" value="ECO:0007669"/>
    <property type="project" value="UniProtKB-KW"/>
</dbReference>